<protein>
    <submittedName>
        <fullName evidence="5">HTH-type transcriptional regulator</fullName>
    </submittedName>
</protein>
<organism evidence="5 6">
    <name type="scientific">Allorhodopirellula heiligendammensis</name>
    <dbReference type="NCBI Taxonomy" id="2714739"/>
    <lineage>
        <taxon>Bacteria</taxon>
        <taxon>Pseudomonadati</taxon>
        <taxon>Planctomycetota</taxon>
        <taxon>Planctomycetia</taxon>
        <taxon>Pirellulales</taxon>
        <taxon>Pirellulaceae</taxon>
        <taxon>Allorhodopirellula</taxon>
    </lineage>
</organism>
<keyword evidence="3" id="KW-0804">Transcription</keyword>
<dbReference type="PANTHER" id="PTHR43132">
    <property type="entry name" value="ARSENICAL RESISTANCE OPERON REPRESSOR ARSR-RELATED"/>
    <property type="match status" value="1"/>
</dbReference>
<dbReference type="PANTHER" id="PTHR43132:SF2">
    <property type="entry name" value="ARSENICAL RESISTANCE OPERON REPRESSOR ARSR-RELATED"/>
    <property type="match status" value="1"/>
</dbReference>
<sequence>MKPHETLQCCGPIDDLLDAELFKALGEPTRLKLLSCLAKCGRACSVTELTECCAVDLSVVSRHLGVLERAGILTATKEGRTVYYAVRYKDLRDAFRAIARAVEDCRPKRAASKRQTRRAGTSR</sequence>
<dbReference type="AlphaFoldDB" id="A0A5C6B642"/>
<feature type="domain" description="HTH arsR-type" evidence="4">
    <location>
        <begin position="10"/>
        <end position="106"/>
    </location>
</feature>
<evidence type="ECO:0000256" key="2">
    <source>
        <dbReference type="ARBA" id="ARBA00023125"/>
    </source>
</evidence>
<gene>
    <name evidence="5" type="ORF">Poly21_55960</name>
</gene>
<dbReference type="Proteomes" id="UP000319908">
    <property type="component" value="Unassembled WGS sequence"/>
</dbReference>
<dbReference type="CDD" id="cd00090">
    <property type="entry name" value="HTH_ARSR"/>
    <property type="match status" value="1"/>
</dbReference>
<keyword evidence="6" id="KW-1185">Reference proteome</keyword>
<dbReference type="SMART" id="SM00418">
    <property type="entry name" value="HTH_ARSR"/>
    <property type="match status" value="1"/>
</dbReference>
<dbReference type="Pfam" id="PF12840">
    <property type="entry name" value="HTH_20"/>
    <property type="match status" value="1"/>
</dbReference>
<keyword evidence="1" id="KW-0805">Transcription regulation</keyword>
<dbReference type="InterPro" id="IPR051011">
    <property type="entry name" value="Metal_resp_trans_reg"/>
</dbReference>
<dbReference type="InterPro" id="IPR036388">
    <property type="entry name" value="WH-like_DNA-bd_sf"/>
</dbReference>
<dbReference type="NCBIfam" id="NF033788">
    <property type="entry name" value="HTH_metalloreg"/>
    <property type="match status" value="1"/>
</dbReference>
<dbReference type="Gene3D" id="1.10.10.10">
    <property type="entry name" value="Winged helix-like DNA-binding domain superfamily/Winged helix DNA-binding domain"/>
    <property type="match status" value="1"/>
</dbReference>
<comment type="caution">
    <text evidence="5">The sequence shown here is derived from an EMBL/GenBank/DDBJ whole genome shotgun (WGS) entry which is preliminary data.</text>
</comment>
<dbReference type="EMBL" id="SJPU01000011">
    <property type="protein sequence ID" value="TWU07418.1"/>
    <property type="molecule type" value="Genomic_DNA"/>
</dbReference>
<evidence type="ECO:0000259" key="4">
    <source>
        <dbReference type="PROSITE" id="PS50987"/>
    </source>
</evidence>
<dbReference type="PROSITE" id="PS50987">
    <property type="entry name" value="HTH_ARSR_2"/>
    <property type="match status" value="1"/>
</dbReference>
<keyword evidence="2" id="KW-0238">DNA-binding</keyword>
<evidence type="ECO:0000313" key="6">
    <source>
        <dbReference type="Proteomes" id="UP000319908"/>
    </source>
</evidence>
<dbReference type="InterPro" id="IPR001845">
    <property type="entry name" value="HTH_ArsR_DNA-bd_dom"/>
</dbReference>
<evidence type="ECO:0000256" key="3">
    <source>
        <dbReference type="ARBA" id="ARBA00023163"/>
    </source>
</evidence>
<dbReference type="SUPFAM" id="SSF46785">
    <property type="entry name" value="Winged helix' DNA-binding domain"/>
    <property type="match status" value="1"/>
</dbReference>
<dbReference type="PRINTS" id="PR00778">
    <property type="entry name" value="HTHARSR"/>
</dbReference>
<dbReference type="GO" id="GO:0003677">
    <property type="term" value="F:DNA binding"/>
    <property type="evidence" value="ECO:0007669"/>
    <property type="project" value="UniProtKB-KW"/>
</dbReference>
<dbReference type="InterPro" id="IPR036390">
    <property type="entry name" value="WH_DNA-bd_sf"/>
</dbReference>
<dbReference type="GO" id="GO:0003700">
    <property type="term" value="F:DNA-binding transcription factor activity"/>
    <property type="evidence" value="ECO:0007669"/>
    <property type="project" value="InterPro"/>
</dbReference>
<reference evidence="5 6" key="1">
    <citation type="journal article" date="2020" name="Antonie Van Leeuwenhoek">
        <title>Rhodopirellula heiligendammensis sp. nov., Rhodopirellula pilleata sp. nov., and Rhodopirellula solitaria sp. nov. isolated from natural or artificial marine surfaces in Northern Germany and California, USA, and emended description of the genus Rhodopirellula.</title>
        <authorList>
            <person name="Kallscheuer N."/>
            <person name="Wiegand S."/>
            <person name="Jogler M."/>
            <person name="Boedeker C."/>
            <person name="Peeters S.H."/>
            <person name="Rast P."/>
            <person name="Heuer A."/>
            <person name="Jetten M.S.M."/>
            <person name="Rohde M."/>
            <person name="Jogler C."/>
        </authorList>
    </citation>
    <scope>NUCLEOTIDE SEQUENCE [LARGE SCALE GENOMIC DNA]</scope>
    <source>
        <strain evidence="5 6">Poly21</strain>
    </source>
</reference>
<accession>A0A5C6B642</accession>
<evidence type="ECO:0000256" key="1">
    <source>
        <dbReference type="ARBA" id="ARBA00023015"/>
    </source>
</evidence>
<proteinExistence type="predicted"/>
<evidence type="ECO:0000313" key="5">
    <source>
        <dbReference type="EMBL" id="TWU07418.1"/>
    </source>
</evidence>
<name>A0A5C6B642_9BACT</name>
<dbReference type="InterPro" id="IPR011991">
    <property type="entry name" value="ArsR-like_HTH"/>
</dbReference>